<evidence type="ECO:0000313" key="9">
    <source>
        <dbReference type="Proteomes" id="UP001140074"/>
    </source>
</evidence>
<dbReference type="Pfam" id="PF00172">
    <property type="entry name" value="Zn_clus"/>
    <property type="match status" value="1"/>
</dbReference>
<dbReference type="InterPro" id="IPR050815">
    <property type="entry name" value="TF_fung"/>
</dbReference>
<feature type="region of interest" description="Disordered" evidence="6">
    <location>
        <begin position="229"/>
        <end position="277"/>
    </location>
</feature>
<evidence type="ECO:0000256" key="1">
    <source>
        <dbReference type="ARBA" id="ARBA00004123"/>
    </source>
</evidence>
<dbReference type="GO" id="GO:0006351">
    <property type="term" value="P:DNA-templated transcription"/>
    <property type="evidence" value="ECO:0007669"/>
    <property type="project" value="InterPro"/>
</dbReference>
<feature type="region of interest" description="Disordered" evidence="6">
    <location>
        <begin position="12"/>
        <end position="37"/>
    </location>
</feature>
<keyword evidence="4" id="KW-0804">Transcription</keyword>
<accession>A0A9W8M587</accession>
<gene>
    <name evidence="8" type="ORF">GGH94_004467</name>
</gene>
<dbReference type="AlphaFoldDB" id="A0A9W8M587"/>
<feature type="compositionally biased region" description="Basic residues" evidence="6">
    <location>
        <begin position="186"/>
        <end position="195"/>
    </location>
</feature>
<keyword evidence="9" id="KW-1185">Reference proteome</keyword>
<dbReference type="PROSITE" id="PS50048">
    <property type="entry name" value="ZN2_CY6_FUNGAL_2"/>
    <property type="match status" value="1"/>
</dbReference>
<evidence type="ECO:0000313" key="8">
    <source>
        <dbReference type="EMBL" id="KAJ2862141.1"/>
    </source>
</evidence>
<evidence type="ECO:0000256" key="6">
    <source>
        <dbReference type="SAM" id="MobiDB-lite"/>
    </source>
</evidence>
<evidence type="ECO:0000256" key="5">
    <source>
        <dbReference type="ARBA" id="ARBA00023242"/>
    </source>
</evidence>
<dbReference type="GO" id="GO:0005634">
    <property type="term" value="C:nucleus"/>
    <property type="evidence" value="ECO:0007669"/>
    <property type="project" value="UniProtKB-SubCell"/>
</dbReference>
<comment type="caution">
    <text evidence="8">The sequence shown here is derived from an EMBL/GenBank/DDBJ whole genome shotgun (WGS) entry which is preliminary data.</text>
</comment>
<feature type="domain" description="Zn(2)-C6 fungal-type" evidence="7">
    <location>
        <begin position="151"/>
        <end position="181"/>
    </location>
</feature>
<evidence type="ECO:0000256" key="3">
    <source>
        <dbReference type="ARBA" id="ARBA00023015"/>
    </source>
</evidence>
<keyword evidence="5" id="KW-0539">Nucleus</keyword>
<dbReference type="Pfam" id="PF04082">
    <property type="entry name" value="Fungal_trans"/>
    <property type="match status" value="1"/>
</dbReference>
<evidence type="ECO:0000256" key="4">
    <source>
        <dbReference type="ARBA" id="ARBA00023163"/>
    </source>
</evidence>
<dbReference type="GO" id="GO:0008270">
    <property type="term" value="F:zinc ion binding"/>
    <property type="evidence" value="ECO:0007669"/>
    <property type="project" value="InterPro"/>
</dbReference>
<protein>
    <recommendedName>
        <fullName evidence="7">Zn(2)-C6 fungal-type domain-containing protein</fullName>
    </recommendedName>
</protein>
<feature type="non-terminal residue" evidence="8">
    <location>
        <position position="463"/>
    </location>
</feature>
<reference evidence="8" key="1">
    <citation type="submission" date="2022-07" db="EMBL/GenBank/DDBJ databases">
        <title>Phylogenomic reconstructions and comparative analyses of Kickxellomycotina fungi.</title>
        <authorList>
            <person name="Reynolds N.K."/>
            <person name="Stajich J.E."/>
            <person name="Barry K."/>
            <person name="Grigoriev I.V."/>
            <person name="Crous P."/>
            <person name="Smith M.E."/>
        </authorList>
    </citation>
    <scope>NUCLEOTIDE SEQUENCE</scope>
    <source>
        <strain evidence="8">RSA 476</strain>
    </source>
</reference>
<feature type="compositionally biased region" description="Polar residues" evidence="6">
    <location>
        <begin position="12"/>
        <end position="27"/>
    </location>
</feature>
<name>A0A9W8M587_9FUNG</name>
<evidence type="ECO:0000259" key="7">
    <source>
        <dbReference type="PROSITE" id="PS50048"/>
    </source>
</evidence>
<feature type="region of interest" description="Disordered" evidence="6">
    <location>
        <begin position="186"/>
        <end position="211"/>
    </location>
</feature>
<dbReference type="SUPFAM" id="SSF57701">
    <property type="entry name" value="Zn2/Cys6 DNA-binding domain"/>
    <property type="match status" value="1"/>
</dbReference>
<comment type="subcellular location">
    <subcellularLocation>
        <location evidence="1">Nucleus</location>
    </subcellularLocation>
</comment>
<dbReference type="CDD" id="cd00067">
    <property type="entry name" value="GAL4"/>
    <property type="match status" value="1"/>
</dbReference>
<dbReference type="Gene3D" id="4.10.240.10">
    <property type="entry name" value="Zn(2)-C6 fungal-type DNA-binding domain"/>
    <property type="match status" value="1"/>
</dbReference>
<dbReference type="SMART" id="SM00066">
    <property type="entry name" value="GAL4"/>
    <property type="match status" value="1"/>
</dbReference>
<dbReference type="GO" id="GO:0003677">
    <property type="term" value="F:DNA binding"/>
    <property type="evidence" value="ECO:0007669"/>
    <property type="project" value="InterPro"/>
</dbReference>
<dbReference type="InterPro" id="IPR036864">
    <property type="entry name" value="Zn2-C6_fun-type_DNA-bd_sf"/>
</dbReference>
<dbReference type="GO" id="GO:0000981">
    <property type="term" value="F:DNA-binding transcription factor activity, RNA polymerase II-specific"/>
    <property type="evidence" value="ECO:0007669"/>
    <property type="project" value="InterPro"/>
</dbReference>
<dbReference type="EMBL" id="JANBUY010000184">
    <property type="protein sequence ID" value="KAJ2862141.1"/>
    <property type="molecule type" value="Genomic_DNA"/>
</dbReference>
<feature type="compositionally biased region" description="Polar residues" evidence="6">
    <location>
        <begin position="199"/>
        <end position="211"/>
    </location>
</feature>
<keyword evidence="2" id="KW-0479">Metal-binding</keyword>
<evidence type="ECO:0000256" key="2">
    <source>
        <dbReference type="ARBA" id="ARBA00022723"/>
    </source>
</evidence>
<keyword evidence="3" id="KW-0805">Transcription regulation</keyword>
<dbReference type="InterPro" id="IPR007219">
    <property type="entry name" value="XnlR_reg_dom"/>
</dbReference>
<dbReference type="PROSITE" id="PS00463">
    <property type="entry name" value="ZN2_CY6_FUNGAL_1"/>
    <property type="match status" value="1"/>
</dbReference>
<dbReference type="InterPro" id="IPR001138">
    <property type="entry name" value="Zn2Cys6_DnaBD"/>
</dbReference>
<proteinExistence type="predicted"/>
<dbReference type="PANTHER" id="PTHR47338:SF5">
    <property type="entry name" value="ZN(II)2CYS6 TRANSCRIPTION FACTOR (EUROFUNG)"/>
    <property type="match status" value="1"/>
</dbReference>
<dbReference type="Proteomes" id="UP001140074">
    <property type="component" value="Unassembled WGS sequence"/>
</dbReference>
<dbReference type="PANTHER" id="PTHR47338">
    <property type="entry name" value="ZN(II)2CYS6 TRANSCRIPTION FACTOR (EUROFUNG)-RELATED"/>
    <property type="match status" value="1"/>
</dbReference>
<dbReference type="CDD" id="cd12148">
    <property type="entry name" value="fungal_TF_MHR"/>
    <property type="match status" value="1"/>
</dbReference>
<sequence>MSQFLRIDSLLNTGGESTSQPAAELSTTGGGPPQQFLYQPEATYTTPLPTNICSYPQPQLPFMQKNVPQQPYLGGVPLAGTTEYHSRELRVARSQLPFSVYDNRYWPYVPQSLSFSVPATSVPVQPLPAANLLAFSERSFIPWQRHRRSRACESCHYRKTKCEGDGAKCNSCARFNYECTWAPMRKRGPKPKPKTKPTDGSSSAPLSQQCSTQLSADDSALPYAASLTPSSLTTDSSCNDISVGASDSQADIRERGHPSSSESSETPKHSFSGSLGDTPEETMWRFYSDEVSQDTRDTIIYYLDYFYGVCPIFHPATLVRRVVDGKVDPLLIQAMRASAARVITKHTGVYVDVDKAIEDVQQKLLLGLDNPSLDYVRAVVLLASLKGGECKFMSYNSLSCLASSLVTRLGWHTIDLTSDKAELSWDDWIDTELKRRTFWVAYEIDSYLGLLTDRPMTISESRL</sequence>
<organism evidence="8 9">
    <name type="scientific">Coemansia aciculifera</name>
    <dbReference type="NCBI Taxonomy" id="417176"/>
    <lineage>
        <taxon>Eukaryota</taxon>
        <taxon>Fungi</taxon>
        <taxon>Fungi incertae sedis</taxon>
        <taxon>Zoopagomycota</taxon>
        <taxon>Kickxellomycotina</taxon>
        <taxon>Kickxellomycetes</taxon>
        <taxon>Kickxellales</taxon>
        <taxon>Kickxellaceae</taxon>
        <taxon>Coemansia</taxon>
    </lineage>
</organism>